<dbReference type="AlphaFoldDB" id="A0ABD3CHH2"/>
<dbReference type="PANTHER" id="PTHR31672">
    <property type="entry name" value="BNACNNG10540D PROTEIN"/>
    <property type="match status" value="1"/>
</dbReference>
<dbReference type="PANTHER" id="PTHR31672:SF13">
    <property type="entry name" value="F-BOX PROTEIN CPR30-LIKE"/>
    <property type="match status" value="1"/>
</dbReference>
<keyword evidence="3" id="KW-1185">Reference proteome</keyword>
<evidence type="ECO:0000259" key="1">
    <source>
        <dbReference type="SMART" id="SM00256"/>
    </source>
</evidence>
<proteinExistence type="predicted"/>
<dbReference type="InterPro" id="IPR036047">
    <property type="entry name" value="F-box-like_dom_sf"/>
</dbReference>
<dbReference type="CDD" id="cd22157">
    <property type="entry name" value="F-box_AtFBW1-like"/>
    <property type="match status" value="1"/>
</dbReference>
<dbReference type="Pfam" id="PF00646">
    <property type="entry name" value="F-box"/>
    <property type="match status" value="1"/>
</dbReference>
<comment type="caution">
    <text evidence="2">The sequence shown here is derived from an EMBL/GenBank/DDBJ whole genome shotgun (WGS) entry which is preliminary data.</text>
</comment>
<protein>
    <recommendedName>
        <fullName evidence="1">F-box domain-containing protein</fullName>
    </recommendedName>
</protein>
<evidence type="ECO:0000313" key="3">
    <source>
        <dbReference type="Proteomes" id="UP001632038"/>
    </source>
</evidence>
<accession>A0ABD3CHH2</accession>
<dbReference type="Pfam" id="PF07734">
    <property type="entry name" value="FBA_1"/>
    <property type="match status" value="1"/>
</dbReference>
<evidence type="ECO:0000313" key="2">
    <source>
        <dbReference type="EMBL" id="KAL3628734.1"/>
    </source>
</evidence>
<dbReference type="InterPro" id="IPR050796">
    <property type="entry name" value="SCF_F-box_component"/>
</dbReference>
<dbReference type="InterPro" id="IPR017451">
    <property type="entry name" value="F-box-assoc_interact_dom"/>
</dbReference>
<dbReference type="EMBL" id="JAVIJP010000036">
    <property type="protein sequence ID" value="KAL3628734.1"/>
    <property type="molecule type" value="Genomic_DNA"/>
</dbReference>
<organism evidence="2 3">
    <name type="scientific">Castilleja foliolosa</name>
    <dbReference type="NCBI Taxonomy" id="1961234"/>
    <lineage>
        <taxon>Eukaryota</taxon>
        <taxon>Viridiplantae</taxon>
        <taxon>Streptophyta</taxon>
        <taxon>Embryophyta</taxon>
        <taxon>Tracheophyta</taxon>
        <taxon>Spermatophyta</taxon>
        <taxon>Magnoliopsida</taxon>
        <taxon>eudicotyledons</taxon>
        <taxon>Gunneridae</taxon>
        <taxon>Pentapetalae</taxon>
        <taxon>asterids</taxon>
        <taxon>lamiids</taxon>
        <taxon>Lamiales</taxon>
        <taxon>Orobanchaceae</taxon>
        <taxon>Pedicularideae</taxon>
        <taxon>Castillejinae</taxon>
        <taxon>Castilleja</taxon>
    </lineage>
</organism>
<dbReference type="SMART" id="SM00256">
    <property type="entry name" value="FBOX"/>
    <property type="match status" value="1"/>
</dbReference>
<dbReference type="Gene3D" id="1.20.1280.50">
    <property type="match status" value="1"/>
</dbReference>
<reference evidence="3" key="1">
    <citation type="journal article" date="2024" name="IScience">
        <title>Strigolactones Initiate the Formation of Haustorium-like Structures in Castilleja.</title>
        <authorList>
            <person name="Buerger M."/>
            <person name="Peterson D."/>
            <person name="Chory J."/>
        </authorList>
    </citation>
    <scope>NUCLEOTIDE SEQUENCE [LARGE SCALE GENOMIC DNA]</scope>
</reference>
<dbReference type="Proteomes" id="UP001632038">
    <property type="component" value="Unassembled WGS sequence"/>
</dbReference>
<gene>
    <name evidence="2" type="ORF">CASFOL_027780</name>
</gene>
<feature type="domain" description="F-box" evidence="1">
    <location>
        <begin position="58"/>
        <end position="97"/>
    </location>
</feature>
<dbReference type="NCBIfam" id="TIGR01640">
    <property type="entry name" value="F_box_assoc_1"/>
    <property type="match status" value="1"/>
</dbReference>
<dbReference type="InterPro" id="IPR001810">
    <property type="entry name" value="F-box_dom"/>
</dbReference>
<dbReference type="SUPFAM" id="SSF81383">
    <property type="entry name" value="F-box domain"/>
    <property type="match status" value="1"/>
</dbReference>
<name>A0ABD3CHH2_9LAMI</name>
<sequence length="407" mass="47354">MKQQKKLKSSSNPFSRYPIFSLRLLHKMKRKRQLKRKQRQIKSQPQEISHIAMADCVFPEDIMMCILARLPVTSIVRFKSVCKPWLELFSTPEFVKMHQSQISSDPTKQTYIFHRIGIPGSKPIINFTLGSNKTMTSHDHIFRNDIDIEILGCCNGLFCINKGDSIVFWNPAMRLSKIVPFPSEVETNCFVSLGFGYDADEDDYKVVRMVLNVNEVDLYSAKSDSWTAIVPDFKFRSGYKKLSNVIVNGNPYWRTEVDDIESGYRKVLVYFDVKKQVFRTVSFPSIKPREDEIFVDWNGSLGAFVFNVMEDERVEYIDFWVFDDGEQIWRKIQTYGCIENVCGLFCFAMNVTMMVFLFDGKPCFFPEARRFNLLLDGARLSDCVFLEIYGYRESLAYIKGMEKCECV</sequence>
<dbReference type="InterPro" id="IPR006527">
    <property type="entry name" value="F-box-assoc_dom_typ1"/>
</dbReference>